<comment type="caution">
    <text evidence="1">The sequence shown here is derived from an EMBL/GenBank/DDBJ whole genome shotgun (WGS) entry which is preliminary data.</text>
</comment>
<evidence type="ECO:0000313" key="1">
    <source>
        <dbReference type="EMBL" id="OWK62763.1"/>
    </source>
</evidence>
<name>A0A218V9V0_9PASE</name>
<dbReference type="EMBL" id="MUZQ01000022">
    <property type="protein sequence ID" value="OWK62763.1"/>
    <property type="molecule type" value="Genomic_DNA"/>
</dbReference>
<gene>
    <name evidence="1" type="ORF">RLOC_00008103</name>
</gene>
<dbReference type="AlphaFoldDB" id="A0A218V9V0"/>
<reference evidence="1 2" key="1">
    <citation type="submission" date="2017-05" db="EMBL/GenBank/DDBJ databases">
        <title>Genome of assembly of the Bengalese finch, Lonchura striata domestica.</title>
        <authorList>
            <person name="Colquitt B.M."/>
            <person name="Brainard M.S."/>
        </authorList>
    </citation>
    <scope>NUCLEOTIDE SEQUENCE [LARGE SCALE GENOMIC DNA]</scope>
    <source>
        <strain evidence="1">White83orange57</strain>
    </source>
</reference>
<keyword evidence="2" id="KW-1185">Reference proteome</keyword>
<accession>A0A218V9V0</accession>
<evidence type="ECO:0000313" key="2">
    <source>
        <dbReference type="Proteomes" id="UP000197619"/>
    </source>
</evidence>
<protein>
    <submittedName>
        <fullName evidence="1">Uncharacterized protein</fullName>
    </submittedName>
</protein>
<sequence length="21" mass="2584">MRMVIMKYLLRIHSPKKILRG</sequence>
<organism evidence="1 2">
    <name type="scientific">Lonchura striata</name>
    <name type="common">white-rumped munia</name>
    <dbReference type="NCBI Taxonomy" id="40157"/>
    <lineage>
        <taxon>Eukaryota</taxon>
        <taxon>Metazoa</taxon>
        <taxon>Chordata</taxon>
        <taxon>Craniata</taxon>
        <taxon>Vertebrata</taxon>
        <taxon>Euteleostomi</taxon>
        <taxon>Archelosauria</taxon>
        <taxon>Archosauria</taxon>
        <taxon>Dinosauria</taxon>
        <taxon>Saurischia</taxon>
        <taxon>Theropoda</taxon>
        <taxon>Coelurosauria</taxon>
        <taxon>Aves</taxon>
        <taxon>Neognathae</taxon>
        <taxon>Neoaves</taxon>
        <taxon>Telluraves</taxon>
        <taxon>Australaves</taxon>
        <taxon>Passeriformes</taxon>
        <taxon>Passeroidea</taxon>
        <taxon>Estrildidae</taxon>
        <taxon>Estrildinae</taxon>
        <taxon>Lonchura</taxon>
    </lineage>
</organism>
<proteinExistence type="predicted"/>
<dbReference type="Proteomes" id="UP000197619">
    <property type="component" value="Unassembled WGS sequence"/>
</dbReference>